<protein>
    <submittedName>
        <fullName evidence="2">Uncharacterized protein</fullName>
    </submittedName>
</protein>
<gene>
    <name evidence="2" type="ORF">TR137262</name>
</gene>
<keyword evidence="1" id="KW-0472">Membrane</keyword>
<organism evidence="2">
    <name type="scientific">Schistocephalus solidus</name>
    <name type="common">Tapeworm</name>
    <dbReference type="NCBI Taxonomy" id="70667"/>
    <lineage>
        <taxon>Eukaryota</taxon>
        <taxon>Metazoa</taxon>
        <taxon>Spiralia</taxon>
        <taxon>Lophotrochozoa</taxon>
        <taxon>Platyhelminthes</taxon>
        <taxon>Cestoda</taxon>
        <taxon>Eucestoda</taxon>
        <taxon>Diphyllobothriidea</taxon>
        <taxon>Diphyllobothriidae</taxon>
        <taxon>Schistocephalus</taxon>
    </lineage>
</organism>
<keyword evidence="1" id="KW-0812">Transmembrane</keyword>
<sequence>SYLTLSRITAPEVGDRPSVRVGFAGVALQFFFAVSALACCVPPSFCVRTGRFLSSSHRGSISLPLSPFICLCFNKLFSSFFTSHAVPNSVRLFELFRSRSILPTRIRSQETCVGLLECRFDHRVYLNWAK</sequence>
<reference evidence="2" key="1">
    <citation type="submission" date="2016-01" db="EMBL/GenBank/DDBJ databases">
        <title>Reference transcriptome for the parasite Schistocephalus solidus: insights into the molecular evolution of parasitism.</title>
        <authorList>
            <person name="Hebert F.O."/>
            <person name="Grambauer S."/>
            <person name="Barber I."/>
            <person name="Landry C.R."/>
            <person name="Aubin-Horth N."/>
        </authorList>
    </citation>
    <scope>NUCLEOTIDE SEQUENCE</scope>
</reference>
<proteinExistence type="predicted"/>
<dbReference type="AlphaFoldDB" id="A0A0X3P8E8"/>
<feature type="non-terminal residue" evidence="2">
    <location>
        <position position="1"/>
    </location>
</feature>
<accession>A0A0X3P8E8</accession>
<keyword evidence="1" id="KW-1133">Transmembrane helix</keyword>
<evidence type="ECO:0000313" key="2">
    <source>
        <dbReference type="EMBL" id="JAP48214.1"/>
    </source>
</evidence>
<dbReference type="EMBL" id="GEEE01015011">
    <property type="protein sequence ID" value="JAP48214.1"/>
    <property type="molecule type" value="Transcribed_RNA"/>
</dbReference>
<evidence type="ECO:0000256" key="1">
    <source>
        <dbReference type="SAM" id="Phobius"/>
    </source>
</evidence>
<name>A0A0X3P8E8_SCHSO</name>
<feature type="transmembrane region" description="Helical" evidence="1">
    <location>
        <begin position="21"/>
        <end position="45"/>
    </location>
</feature>